<dbReference type="RefSeq" id="WP_181011643.1">
    <property type="nucleotide sequence ID" value="NZ_CP136975.1"/>
</dbReference>
<dbReference type="Proteomes" id="UP001220702">
    <property type="component" value="Unassembled WGS sequence"/>
</dbReference>
<comment type="caution">
    <text evidence="2">The sequence shown here is derived from an EMBL/GenBank/DDBJ whole genome shotgun (WGS) entry which is preliminary data.</text>
</comment>
<evidence type="ECO:0000256" key="1">
    <source>
        <dbReference type="SAM" id="MobiDB-lite"/>
    </source>
</evidence>
<feature type="compositionally biased region" description="Polar residues" evidence="1">
    <location>
        <begin position="36"/>
        <end position="49"/>
    </location>
</feature>
<proteinExistence type="predicted"/>
<evidence type="ECO:0000313" key="2">
    <source>
        <dbReference type="EMBL" id="MDC6407687.1"/>
    </source>
</evidence>
<organism evidence="2 3">
    <name type="scientific">Xylella fastidiosa subsp. multiplex</name>
    <dbReference type="NCBI Taxonomy" id="644357"/>
    <lineage>
        <taxon>Bacteria</taxon>
        <taxon>Pseudomonadati</taxon>
        <taxon>Pseudomonadota</taxon>
        <taxon>Gammaproteobacteria</taxon>
        <taxon>Lysobacterales</taxon>
        <taxon>Lysobacteraceae</taxon>
        <taxon>Xylella</taxon>
    </lineage>
</organism>
<reference evidence="2" key="1">
    <citation type="submission" date="2021-11" db="EMBL/GenBank/DDBJ databases">
        <authorList>
            <person name="Denance N."/>
            <person name="Briand M."/>
            <person name="Dupas E."/>
            <person name="Durand K."/>
            <person name="Legendre B."/>
            <person name="Cunty A."/>
            <person name="Donnadieu C."/>
            <person name="Lopez Roques C."/>
            <person name="Cesbron S."/>
            <person name="Jacques M.A."/>
        </authorList>
    </citation>
    <scope>NUCLEOTIDE SEQUENCE</scope>
    <source>
        <strain evidence="2">CFBP8070</strain>
    </source>
</reference>
<protein>
    <submittedName>
        <fullName evidence="2">Uncharacterized protein</fullName>
    </submittedName>
</protein>
<gene>
    <name evidence="2" type="ORF">LOK82_03000</name>
</gene>
<dbReference type="AlphaFoldDB" id="A0AAW6HU73"/>
<name>A0AAW6HU73_XYLFS</name>
<sequence>MDPLHDPRNAAQITPTTGNIAPYDALETPPHCNRRVSPNQTHLGNNHTETPILKHSK</sequence>
<feature type="region of interest" description="Disordered" evidence="1">
    <location>
        <begin position="1"/>
        <end position="57"/>
    </location>
</feature>
<dbReference type="EMBL" id="JAJKGN010000001">
    <property type="protein sequence ID" value="MDC6407687.1"/>
    <property type="molecule type" value="Genomic_DNA"/>
</dbReference>
<accession>A0AAW6HU73</accession>
<reference evidence="2" key="2">
    <citation type="journal article" date="2023" name="Commun. Biol.">
        <title>Suspicions of two bridgehead invasions of Xylella fastidiosa subsp. multiplex in France.</title>
        <authorList>
            <person name="Dupas E."/>
            <person name="Durand K."/>
            <person name="Rieux A."/>
            <person name="Briand M."/>
            <person name="Pruvost O."/>
            <person name="Cunty A."/>
            <person name="Denance N."/>
            <person name="Donnadieu C."/>
            <person name="Legendre B."/>
            <person name="Lopez-Roques C."/>
            <person name="Cesbron S."/>
            <person name="Ravigne V."/>
            <person name="Jacques M.A."/>
        </authorList>
    </citation>
    <scope>NUCLEOTIDE SEQUENCE</scope>
    <source>
        <strain evidence="2">CFBP8070</strain>
    </source>
</reference>
<evidence type="ECO:0000313" key="3">
    <source>
        <dbReference type="Proteomes" id="UP001220702"/>
    </source>
</evidence>